<sequence>MKHFLPLLGLALLAPGAALAQLTTQAGTTLYIGDGATLYSAGAVQNTGTLALGAGTLTVQGNLTNTGTVVPGSGTVVLNGAADQTLAAGGATLYRLTIDKTTAGQNTVQVPADLTISNQLTLSNGMVQTAAAAKVILPDGATVTGEQVGRYVQGNLQISRAVSGSTAVDFGPGLRINPRGQNLGAVIATRAAGLQTMHTSYAVHPQNAALKGIDQIWSIQPTQQPTAPVQLTLGWLSDNDNQITDFSKAVAWRETSPNANRWEAVGAASNATATRSISVDATQFSRWTVSTAQNPLPVELISFTAERRNDAAWLRWATATERNNNRFEVEGSADGSTFQHLGTVAGAGNRTQRTEYQYTDARLLNYGAELVYYRLRQIDADGTEHLSPVRTVRVGALATFAAVAWPLPFGADGLTLQVRTPVPGPATLVVSDALGRKVLQQQAQLAVGTSEVEVVGAGKLAAGTYVLVLQQGAQVSRLKLVRQ</sequence>
<evidence type="ECO:0000313" key="3">
    <source>
        <dbReference type="Proteomes" id="UP000054223"/>
    </source>
</evidence>
<protein>
    <recommendedName>
        <fullName evidence="4">T9SS type A sorting domain-containing protein</fullName>
    </recommendedName>
</protein>
<dbReference type="NCBIfam" id="TIGR04183">
    <property type="entry name" value="Por_Secre_tail"/>
    <property type="match status" value="1"/>
</dbReference>
<comment type="caution">
    <text evidence="2">The sequence shown here is derived from an EMBL/GenBank/DDBJ whole genome shotgun (WGS) entry which is preliminary data.</text>
</comment>
<dbReference type="RefSeq" id="WP_059066908.1">
    <property type="nucleotide sequence ID" value="NZ_LNAL01000002.1"/>
</dbReference>
<evidence type="ECO:0008006" key="4">
    <source>
        <dbReference type="Google" id="ProtNLM"/>
    </source>
</evidence>
<keyword evidence="1" id="KW-0732">Signal</keyword>
<proteinExistence type="predicted"/>
<feature type="signal peptide" evidence="1">
    <location>
        <begin position="1"/>
        <end position="20"/>
    </location>
</feature>
<dbReference type="OrthoDB" id="864963at2"/>
<feature type="chain" id="PRO_5040909930" description="T9SS type A sorting domain-containing protein" evidence="1">
    <location>
        <begin position="21"/>
        <end position="483"/>
    </location>
</feature>
<name>A0A9X0L6M0_SOLP1</name>
<dbReference type="Proteomes" id="UP000054223">
    <property type="component" value="Unassembled WGS sequence"/>
</dbReference>
<gene>
    <name evidence="2" type="ORF">ASU33_20505</name>
</gene>
<dbReference type="AlphaFoldDB" id="A0A9X0L6M0"/>
<dbReference type="InterPro" id="IPR026444">
    <property type="entry name" value="Secre_tail"/>
</dbReference>
<reference evidence="2 3" key="1">
    <citation type="submission" date="2015-11" db="EMBL/GenBank/DDBJ databases">
        <title>Solirubrum puertoriconensis gen. nov. an environmental bacteria isolated in Puerto Rico.</title>
        <authorList>
            <person name="Cuebas-Irizarry M.F."/>
            <person name="Montalvo-Rodriguez R."/>
        </authorList>
    </citation>
    <scope>NUCLEOTIDE SEQUENCE [LARGE SCALE GENOMIC DNA]</scope>
    <source>
        <strain evidence="2 3">MC1A</strain>
    </source>
</reference>
<organism evidence="2 3">
    <name type="scientific">Solirubrum puertoriconensis</name>
    <dbReference type="NCBI Taxonomy" id="1751427"/>
    <lineage>
        <taxon>Bacteria</taxon>
        <taxon>Pseudomonadati</taxon>
        <taxon>Bacteroidota</taxon>
        <taxon>Cytophagia</taxon>
        <taxon>Cytophagales</taxon>
    </lineage>
</organism>
<dbReference type="EMBL" id="LNAL01000002">
    <property type="protein sequence ID" value="KUG09933.1"/>
    <property type="molecule type" value="Genomic_DNA"/>
</dbReference>
<evidence type="ECO:0000256" key="1">
    <source>
        <dbReference type="SAM" id="SignalP"/>
    </source>
</evidence>
<evidence type="ECO:0000313" key="2">
    <source>
        <dbReference type="EMBL" id="KUG09933.1"/>
    </source>
</evidence>
<keyword evidence="3" id="KW-1185">Reference proteome</keyword>
<accession>A0A9X0L6M0</accession>